<dbReference type="EMBL" id="AP025314">
    <property type="protein sequence ID" value="BDD09915.1"/>
    <property type="molecule type" value="Genomic_DNA"/>
</dbReference>
<gene>
    <name evidence="2" type="ORF">FUAX_23470</name>
</gene>
<dbReference type="KEGG" id="fax:FUAX_23470"/>
<dbReference type="RefSeq" id="WP_338391499.1">
    <property type="nucleotide sequence ID" value="NZ_AP025314.1"/>
</dbReference>
<feature type="signal peptide" evidence="1">
    <location>
        <begin position="1"/>
        <end position="20"/>
    </location>
</feature>
<feature type="chain" id="PRO_5043639186" evidence="1">
    <location>
        <begin position="21"/>
        <end position="137"/>
    </location>
</feature>
<protein>
    <submittedName>
        <fullName evidence="2">Uncharacterized protein</fullName>
    </submittedName>
</protein>
<keyword evidence="1" id="KW-0732">Signal</keyword>
<reference evidence="2 3" key="1">
    <citation type="submission" date="2021-12" db="EMBL/GenBank/DDBJ databases">
        <title>Genome sequencing of bacteria with rrn-lacking chromosome and rrn-plasmid.</title>
        <authorList>
            <person name="Anda M."/>
            <person name="Iwasaki W."/>
        </authorList>
    </citation>
    <scope>NUCLEOTIDE SEQUENCE [LARGE SCALE GENOMIC DNA]</scope>
    <source>
        <strain evidence="2 3">DSM 100852</strain>
    </source>
</reference>
<organism evidence="2 3">
    <name type="scientific">Fulvitalea axinellae</name>
    <dbReference type="NCBI Taxonomy" id="1182444"/>
    <lineage>
        <taxon>Bacteria</taxon>
        <taxon>Pseudomonadati</taxon>
        <taxon>Bacteroidota</taxon>
        <taxon>Cytophagia</taxon>
        <taxon>Cytophagales</taxon>
        <taxon>Persicobacteraceae</taxon>
        <taxon>Fulvitalea</taxon>
    </lineage>
</organism>
<accession>A0AAU9DBZ0</accession>
<proteinExistence type="predicted"/>
<evidence type="ECO:0000256" key="1">
    <source>
        <dbReference type="SAM" id="SignalP"/>
    </source>
</evidence>
<evidence type="ECO:0000313" key="3">
    <source>
        <dbReference type="Proteomes" id="UP001348817"/>
    </source>
</evidence>
<sequence>MRKLLFITFILMAFNLVSHSAPNLSEVSILIDHPYPYEVSTDYVVIDGDVFVVEITYDYSYPGHAVSKISILPQEMTAYYDYYYSIHNGSANDPVIVSGVSDGDVSHSFSDGNFTYPAIVIKYASNKKYVIHIGYHH</sequence>
<keyword evidence="3" id="KW-1185">Reference proteome</keyword>
<dbReference type="AlphaFoldDB" id="A0AAU9DBZ0"/>
<name>A0AAU9DBZ0_9BACT</name>
<evidence type="ECO:0000313" key="2">
    <source>
        <dbReference type="EMBL" id="BDD09915.1"/>
    </source>
</evidence>
<dbReference type="Proteomes" id="UP001348817">
    <property type="component" value="Chromosome"/>
</dbReference>